<dbReference type="InterPro" id="IPR050226">
    <property type="entry name" value="NagZ_Beta-hexosaminidase"/>
</dbReference>
<dbReference type="GO" id="GO:0009254">
    <property type="term" value="P:peptidoglycan turnover"/>
    <property type="evidence" value="ECO:0007669"/>
    <property type="project" value="TreeGrafter"/>
</dbReference>
<evidence type="ECO:0000256" key="7">
    <source>
        <dbReference type="SAM" id="SignalP"/>
    </source>
</evidence>
<dbReference type="PANTHER" id="PTHR30480">
    <property type="entry name" value="BETA-HEXOSAMINIDASE-RELATED"/>
    <property type="match status" value="1"/>
</dbReference>
<keyword evidence="7" id="KW-0732">Signal</keyword>
<evidence type="ECO:0000313" key="9">
    <source>
        <dbReference type="EMBL" id="HIW94948.1"/>
    </source>
</evidence>
<name>A0A9D1UPK9_9CORY</name>
<dbReference type="PANTHER" id="PTHR30480:SF13">
    <property type="entry name" value="BETA-HEXOSAMINIDASE"/>
    <property type="match status" value="1"/>
</dbReference>
<feature type="signal peptide" evidence="7">
    <location>
        <begin position="1"/>
        <end position="23"/>
    </location>
</feature>
<evidence type="ECO:0000256" key="1">
    <source>
        <dbReference type="ARBA" id="ARBA00001231"/>
    </source>
</evidence>
<dbReference type="InterPro" id="IPR017853">
    <property type="entry name" value="GH"/>
</dbReference>
<dbReference type="InterPro" id="IPR001764">
    <property type="entry name" value="Glyco_hydro_3_N"/>
</dbReference>
<accession>A0A9D1UPK9</accession>
<feature type="region of interest" description="Disordered" evidence="6">
    <location>
        <begin position="20"/>
        <end position="47"/>
    </location>
</feature>
<comment type="catalytic activity">
    <reaction evidence="1">
        <text>Hydrolysis of terminal non-reducing N-acetyl-D-hexosamine residues in N-acetyl-beta-D-hexosaminides.</text>
        <dbReference type="EC" id="3.2.1.52"/>
    </reaction>
</comment>
<dbReference type="Proteomes" id="UP000824189">
    <property type="component" value="Unassembled WGS sequence"/>
</dbReference>
<keyword evidence="5" id="KW-0326">Glycosidase</keyword>
<dbReference type="Gene3D" id="3.20.20.300">
    <property type="entry name" value="Glycoside hydrolase, family 3, N-terminal domain"/>
    <property type="match status" value="1"/>
</dbReference>
<dbReference type="PROSITE" id="PS51257">
    <property type="entry name" value="PROKAR_LIPOPROTEIN"/>
    <property type="match status" value="1"/>
</dbReference>
<feature type="domain" description="Glycoside hydrolase family 3 N-terminal" evidence="8">
    <location>
        <begin position="102"/>
        <end position="380"/>
    </location>
</feature>
<gene>
    <name evidence="9" type="ORF">H9867_00440</name>
</gene>
<dbReference type="EC" id="3.2.1.52" evidence="3"/>
<comment type="similarity">
    <text evidence="2">Belongs to the glycosyl hydrolase 3 family.</text>
</comment>
<protein>
    <recommendedName>
        <fullName evidence="3">beta-N-acetylhexosaminidase</fullName>
        <ecNumber evidence="3">3.2.1.52</ecNumber>
    </recommendedName>
</protein>
<keyword evidence="4 9" id="KW-0378">Hydrolase</keyword>
<comment type="caution">
    <text evidence="9">The sequence shown here is derived from an EMBL/GenBank/DDBJ whole genome shotgun (WGS) entry which is preliminary data.</text>
</comment>
<evidence type="ECO:0000259" key="8">
    <source>
        <dbReference type="Pfam" id="PF00933"/>
    </source>
</evidence>
<dbReference type="GO" id="GO:0004563">
    <property type="term" value="F:beta-N-acetylhexosaminidase activity"/>
    <property type="evidence" value="ECO:0007669"/>
    <property type="project" value="UniProtKB-EC"/>
</dbReference>
<evidence type="ECO:0000313" key="10">
    <source>
        <dbReference type="Proteomes" id="UP000824189"/>
    </source>
</evidence>
<evidence type="ECO:0000256" key="3">
    <source>
        <dbReference type="ARBA" id="ARBA00012663"/>
    </source>
</evidence>
<reference evidence="9" key="2">
    <citation type="submission" date="2021-04" db="EMBL/GenBank/DDBJ databases">
        <authorList>
            <person name="Gilroy R."/>
        </authorList>
    </citation>
    <scope>NUCLEOTIDE SEQUENCE</scope>
    <source>
        <strain evidence="9">4376</strain>
    </source>
</reference>
<proteinExistence type="inferred from homology"/>
<dbReference type="AlphaFoldDB" id="A0A9D1UPK9"/>
<dbReference type="Pfam" id="PF00933">
    <property type="entry name" value="Glyco_hydro_3"/>
    <property type="match status" value="1"/>
</dbReference>
<reference evidence="9" key="1">
    <citation type="journal article" date="2021" name="PeerJ">
        <title>Extensive microbial diversity within the chicken gut microbiome revealed by metagenomics and culture.</title>
        <authorList>
            <person name="Gilroy R."/>
            <person name="Ravi A."/>
            <person name="Getino M."/>
            <person name="Pursley I."/>
            <person name="Horton D.L."/>
            <person name="Alikhan N.F."/>
            <person name="Baker D."/>
            <person name="Gharbi K."/>
            <person name="Hall N."/>
            <person name="Watson M."/>
            <person name="Adriaenssens E.M."/>
            <person name="Foster-Nyarko E."/>
            <person name="Jarju S."/>
            <person name="Secka A."/>
            <person name="Antonio M."/>
            <person name="Oren A."/>
            <person name="Chaudhuri R.R."/>
            <person name="La Ragione R."/>
            <person name="Hildebrand F."/>
            <person name="Pallen M.J."/>
        </authorList>
    </citation>
    <scope>NUCLEOTIDE SEQUENCE</scope>
    <source>
        <strain evidence="9">4376</strain>
    </source>
</reference>
<evidence type="ECO:0000256" key="5">
    <source>
        <dbReference type="ARBA" id="ARBA00023295"/>
    </source>
</evidence>
<dbReference type="InterPro" id="IPR036962">
    <property type="entry name" value="Glyco_hydro_3_N_sf"/>
</dbReference>
<dbReference type="GO" id="GO:0005975">
    <property type="term" value="P:carbohydrate metabolic process"/>
    <property type="evidence" value="ECO:0007669"/>
    <property type="project" value="InterPro"/>
</dbReference>
<feature type="chain" id="PRO_5038999715" description="beta-N-acetylhexosaminidase" evidence="7">
    <location>
        <begin position="24"/>
        <end position="386"/>
    </location>
</feature>
<organism evidence="9 10">
    <name type="scientific">Candidatus Corynebacterium gallistercoris</name>
    <dbReference type="NCBI Taxonomy" id="2838530"/>
    <lineage>
        <taxon>Bacteria</taxon>
        <taxon>Bacillati</taxon>
        <taxon>Actinomycetota</taxon>
        <taxon>Actinomycetes</taxon>
        <taxon>Mycobacteriales</taxon>
        <taxon>Corynebacteriaceae</taxon>
        <taxon>Corynebacterium</taxon>
    </lineage>
</organism>
<sequence>MRRHLVATFAALSVGLASCSSEATPPADPTPSPSGGASTVASTSEAPAVPAEELAGRLLGVGVTDFESAVEAVDLGVRHLFIGTQTDKSILNGQGDPTRSLAALEERAGEPLVVSVDEEGGLVQRLAELIGPLPSAREMAETMNPEQVRGLMAEHGRKIRELGITVDFAPVVDLGVGAEISDNAIGSRAFSADPVAAADYARAYAQGLLDAGVTPVLKHFPGHGHATGDSHLGGVTTPPLGEMQDVDLLPFAELVGMEGVSVMVGHVQVPGLDGTAGPGIEVPSSVNPAAYDLLRAGGYGPGGAAPGFGGVIYTDDLTGMKAVTDLHPGGSAAVAALEAGADIALAAAGAVSIPEVVEQIRLAIVEGKISEEHVRAAVERAAGSGR</sequence>
<evidence type="ECO:0000256" key="4">
    <source>
        <dbReference type="ARBA" id="ARBA00022801"/>
    </source>
</evidence>
<dbReference type="SUPFAM" id="SSF51445">
    <property type="entry name" value="(Trans)glycosidases"/>
    <property type="match status" value="1"/>
</dbReference>
<dbReference type="EMBL" id="DXFZ01000006">
    <property type="protein sequence ID" value="HIW94948.1"/>
    <property type="molecule type" value="Genomic_DNA"/>
</dbReference>
<evidence type="ECO:0000256" key="6">
    <source>
        <dbReference type="SAM" id="MobiDB-lite"/>
    </source>
</evidence>
<evidence type="ECO:0000256" key="2">
    <source>
        <dbReference type="ARBA" id="ARBA00005336"/>
    </source>
</evidence>